<dbReference type="GeneID" id="108663603"/>
<evidence type="ECO:0000313" key="2">
    <source>
        <dbReference type="RefSeq" id="XP_017984308.1"/>
    </source>
</evidence>
<gene>
    <name evidence="2" type="primary">LOC108663603</name>
</gene>
<dbReference type="CDD" id="cd00303">
    <property type="entry name" value="retropepsin_like"/>
    <property type="match status" value="1"/>
</dbReference>
<accession>A0AB32WXM0</accession>
<dbReference type="InterPro" id="IPR021109">
    <property type="entry name" value="Peptidase_aspartic_dom_sf"/>
</dbReference>
<protein>
    <submittedName>
        <fullName evidence="2">Uncharacterized protein LOC108663603</fullName>
    </submittedName>
</protein>
<dbReference type="AlphaFoldDB" id="A0AB32WXM0"/>
<dbReference type="PANTHER" id="PTHR33067">
    <property type="entry name" value="RNA-DIRECTED DNA POLYMERASE-RELATED"/>
    <property type="match status" value="1"/>
</dbReference>
<reference evidence="1" key="1">
    <citation type="journal article" date="1997" name="Nucleic Acids Res.">
        <title>tRNAscan-SE: a program for improved detection of transfer RNA genes in genomic sequence.</title>
        <authorList>
            <person name="Lowe T.M."/>
            <person name="Eddy S.R."/>
        </authorList>
    </citation>
    <scope>NUCLEOTIDE SEQUENCE [LARGE SCALE GENOMIC DNA]</scope>
    <source>
        <strain evidence="1">r\B97-61/B2</strain>
    </source>
</reference>
<dbReference type="Gene3D" id="2.40.70.10">
    <property type="entry name" value="Acid Proteases"/>
    <property type="match status" value="1"/>
</dbReference>
<sequence length="400" mass="45530">MGNLASQVAALSKKLDTMGVHVVQNSFVVCEMCGDGPLNDQCPYNFESVQFVGNFNRQLNNPYSNTYNPSWRNHPNFSWNNNARPSNPKPNMPLGFQQQVRPLVPEKKSQVEELLLQYISKNDAIIQSFGASLRNLEAQIGQLANSVKNRPQGVNEKVVELENEDVDKEGICEKESEVDQKEDVKAENHGTSQVIHPPPPFPQRLQKQKLEKKFQKFIDVFKKLHINIPFAEAFEQMPSYVKFLKDILSKKRKLGEFETVSLTEECSAIFRNKLPPKLKDPSSFTILCIIGNLFFAKALSDLGVSINLMPWSIFEKLSLGEYKPTSVTLQLADRSYVYLRGIIEDVLVKVDKFIFPIDFIILDMEEDRQIPIILGRPFLATARALIDVEKGELTLRIQDQ</sequence>
<proteinExistence type="predicted"/>
<name>A0AB32WXM0_THECC</name>
<dbReference type="Proteomes" id="UP000694886">
    <property type="component" value="Chromosome 10"/>
</dbReference>
<dbReference type="Gramene" id="Tc10v2_t008000.1">
    <property type="protein sequence ID" value="Tc10v2_p008000.1"/>
    <property type="gene ID" value="Tc10v2_g008000"/>
</dbReference>
<organism evidence="1 2">
    <name type="scientific">Theobroma cacao</name>
    <name type="common">Cacao</name>
    <name type="synonym">Cocoa</name>
    <dbReference type="NCBI Taxonomy" id="3641"/>
    <lineage>
        <taxon>Eukaryota</taxon>
        <taxon>Viridiplantae</taxon>
        <taxon>Streptophyta</taxon>
        <taxon>Embryophyta</taxon>
        <taxon>Tracheophyta</taxon>
        <taxon>Spermatophyta</taxon>
        <taxon>Magnoliopsida</taxon>
        <taxon>eudicotyledons</taxon>
        <taxon>Gunneridae</taxon>
        <taxon>Pentapetalae</taxon>
        <taxon>rosids</taxon>
        <taxon>malvids</taxon>
        <taxon>Malvales</taxon>
        <taxon>Malvaceae</taxon>
        <taxon>Byttnerioideae</taxon>
        <taxon>Theobroma</taxon>
    </lineage>
</organism>
<reference evidence="2" key="2">
    <citation type="submission" date="2025-08" db="UniProtKB">
        <authorList>
            <consortium name="RefSeq"/>
        </authorList>
    </citation>
    <scope>IDENTIFICATION</scope>
</reference>
<dbReference type="RefSeq" id="XP_017984308.1">
    <property type="nucleotide sequence ID" value="XM_018128819.1"/>
</dbReference>
<evidence type="ECO:0000313" key="1">
    <source>
        <dbReference type="Proteomes" id="UP000694886"/>
    </source>
</evidence>
<dbReference type="KEGG" id="tcc:108663603"/>
<dbReference type="PANTHER" id="PTHR33067:SF39">
    <property type="entry name" value="TRANSCRIPTION FACTOR INTERACTOR AND REGULATOR CCHC(ZN) FAMILY"/>
    <property type="match status" value="1"/>
</dbReference>